<accession>A0A0M2NHS0</accession>
<sequence length="627" mass="70991">MTVGAKLPPSNGTKAIEFKEFKGADFESEIGAVSLSRSPDCLNMISDQSGRPVKRFGYEKLLQLQGRINGIFRLSHLNDKKEREEKRLIHSGDKLYLWKDDNTTTELYTGMNDMRSCAFQMESQLWILDGKKMMRYDGKVAEPVEKTAYVPTSTIAAPPSGGGETKDQFNLLTPLRINKFLGNTSATVYQLDSTDISGVEKCEKLEANGNWSVIQSWSVEPKSGRVTFAGAIGNSPVTGEDNVRITYKKENQKENQADKINKCTTGVLWGLGGYNRLFVAGNPDYVNQDFVSDFTDGTQALPTYFPENMYAQVGQDNTKIIGYLRSGNELAILKEDNEQDATVFLRSATLKDDITVLFPLKTGLAGVGAVSPYCMKDLRDDHMYLSKQGVFAITTNAVTAQQYAQARSELINKKLCREPKLEEAVAVEYQGYLYIAVNGHVYVADAAQRNYKGKNAEQYQYEWYYWENVPARCWYKENERLLFGTDDGCVMRFYNAKISSSYNDDGKAITAYWMTPAIAFDTYTKYKTVRRIYTKLNPYARSSVKLYLKEDGGEVLVDDKKADIMNWDDVDFERFTFNTNTDVNIIYTKVKAKKIITTQFKFENDVLDEAFGIYGATVYYDLKTKVK</sequence>
<gene>
    <name evidence="1" type="ORF">CHK_2083</name>
</gene>
<name>A0A0M2NHS0_9FIRM</name>
<evidence type="ECO:0000313" key="2">
    <source>
        <dbReference type="Proteomes" id="UP000034076"/>
    </source>
</evidence>
<dbReference type="EMBL" id="LAYJ01000111">
    <property type="protein sequence ID" value="KKI50491.1"/>
    <property type="molecule type" value="Genomic_DNA"/>
</dbReference>
<dbReference type="RefSeq" id="WP_046443932.1">
    <property type="nucleotide sequence ID" value="NZ_LAYJ01000111.1"/>
</dbReference>
<dbReference type="STRING" id="270498.CHK_2083"/>
<protein>
    <submittedName>
        <fullName evidence="1">Uncharacterized protein</fullName>
    </submittedName>
</protein>
<organism evidence="1 2">
    <name type="scientific">Christensenella hongkongensis</name>
    <dbReference type="NCBI Taxonomy" id="270498"/>
    <lineage>
        <taxon>Bacteria</taxon>
        <taxon>Bacillati</taxon>
        <taxon>Bacillota</taxon>
        <taxon>Clostridia</taxon>
        <taxon>Christensenellales</taxon>
        <taxon>Christensenellaceae</taxon>
        <taxon>Christensenella</taxon>
    </lineage>
</organism>
<reference evidence="1 2" key="1">
    <citation type="submission" date="2015-04" db="EMBL/GenBank/DDBJ databases">
        <title>Draft genome sequence of bacteremic isolate Catabacter hongkongensis type strain HKU16T.</title>
        <authorList>
            <person name="Lau S.K."/>
            <person name="Teng J.L."/>
            <person name="Huang Y."/>
            <person name="Curreem S.O."/>
            <person name="Tsui S.K."/>
            <person name="Woo P.C."/>
        </authorList>
    </citation>
    <scope>NUCLEOTIDE SEQUENCE [LARGE SCALE GENOMIC DNA]</scope>
    <source>
        <strain evidence="1 2">HKU16</strain>
    </source>
</reference>
<dbReference type="AlphaFoldDB" id="A0A0M2NHS0"/>
<comment type="caution">
    <text evidence="1">The sequence shown here is derived from an EMBL/GenBank/DDBJ whole genome shotgun (WGS) entry which is preliminary data.</text>
</comment>
<dbReference type="OrthoDB" id="2619867at2"/>
<proteinExistence type="predicted"/>
<dbReference type="Proteomes" id="UP000034076">
    <property type="component" value="Unassembled WGS sequence"/>
</dbReference>
<evidence type="ECO:0000313" key="1">
    <source>
        <dbReference type="EMBL" id="KKI50491.1"/>
    </source>
</evidence>
<keyword evidence="2" id="KW-1185">Reference proteome</keyword>